<dbReference type="Gene3D" id="3.90.25.10">
    <property type="entry name" value="UDP-galactose 4-epimerase, domain 1"/>
    <property type="match status" value="1"/>
</dbReference>
<accession>A0A084BAF4</accession>
<dbReference type="EMBL" id="KL647512">
    <property type="protein sequence ID" value="KEY74533.1"/>
    <property type="molecule type" value="Genomic_DNA"/>
</dbReference>
<reference evidence="1 2" key="1">
    <citation type="journal article" date="2014" name="BMC Genomics">
        <title>Comparative genome sequencing reveals chemotype-specific gene clusters in the toxigenic black mold Stachybotrys.</title>
        <authorList>
            <person name="Semeiks J."/>
            <person name="Borek D."/>
            <person name="Otwinowski Z."/>
            <person name="Grishin N.V."/>
        </authorList>
    </citation>
    <scope>NUCLEOTIDE SEQUENCE [LARGE SCALE GENOMIC DNA]</scope>
    <source>
        <strain evidence="2">CBS 109288 / IBT 7711</strain>
    </source>
</reference>
<dbReference type="Proteomes" id="UP000028045">
    <property type="component" value="Unassembled WGS sequence"/>
</dbReference>
<dbReference type="OrthoDB" id="419598at2759"/>
<dbReference type="AlphaFoldDB" id="A0A084BAF4"/>
<dbReference type="HOGENOM" id="CLU_007383_10_5_1"/>
<evidence type="ECO:0000313" key="2">
    <source>
        <dbReference type="Proteomes" id="UP000028045"/>
    </source>
</evidence>
<dbReference type="InterPro" id="IPR036291">
    <property type="entry name" value="NAD(P)-bd_dom_sf"/>
</dbReference>
<evidence type="ECO:0008006" key="3">
    <source>
        <dbReference type="Google" id="ProtNLM"/>
    </source>
</evidence>
<protein>
    <recommendedName>
        <fullName evidence="3">NAD(P)-binding domain-containing protein</fullName>
    </recommendedName>
</protein>
<proteinExistence type="predicted"/>
<name>A0A084BAF4_STACB</name>
<evidence type="ECO:0000313" key="1">
    <source>
        <dbReference type="EMBL" id="KEY74533.1"/>
    </source>
</evidence>
<sequence length="331" mass="36314">MHIAIASAGTKNAAATIRTLLALGLPSLRIRAYYPNLATVPDEFTSSPSFEAAQGNIEDANSLDFRSVDAVLAITPPVFDGRDTTAHARSVSENVKCAVERAGSIKKLVLLSSIGAELETGVVSHFVAWAEWEQTPANYAKGEIKANNIAESVFSGTMVPAITFVRCAYFMENWTYFLDSLDAPRPFITSTITPLDWQVPMVAAADIGAALALELIKQANATEKPYIFELHGPKMYSPRDVQTCFSEVLGHEVAVKAIEKEDLRGFYSKLFPRQIVDDWVEMAVSFLPGGPIALDKIDWDTRRIVRGERDLAAVVEQAVATRKTRERESFG</sequence>
<gene>
    <name evidence="1" type="ORF">S7711_08517</name>
</gene>
<keyword evidence="2" id="KW-1185">Reference proteome</keyword>
<dbReference type="PANTHER" id="PTHR43162">
    <property type="match status" value="1"/>
</dbReference>
<dbReference type="InterPro" id="IPR051604">
    <property type="entry name" value="Ergot_Alk_Oxidoreductase"/>
</dbReference>
<dbReference type="Gene3D" id="3.40.50.720">
    <property type="entry name" value="NAD(P)-binding Rossmann-like Domain"/>
    <property type="match status" value="1"/>
</dbReference>
<dbReference type="PANTHER" id="PTHR43162:SF1">
    <property type="entry name" value="PRESTALK A DIFFERENTIATION PROTEIN A"/>
    <property type="match status" value="1"/>
</dbReference>
<organism evidence="1 2">
    <name type="scientific">Stachybotrys chartarum (strain CBS 109288 / IBT 7711)</name>
    <name type="common">Toxic black mold</name>
    <name type="synonym">Stilbospora chartarum</name>
    <dbReference type="NCBI Taxonomy" id="1280523"/>
    <lineage>
        <taxon>Eukaryota</taxon>
        <taxon>Fungi</taxon>
        <taxon>Dikarya</taxon>
        <taxon>Ascomycota</taxon>
        <taxon>Pezizomycotina</taxon>
        <taxon>Sordariomycetes</taxon>
        <taxon>Hypocreomycetidae</taxon>
        <taxon>Hypocreales</taxon>
        <taxon>Stachybotryaceae</taxon>
        <taxon>Stachybotrys</taxon>
    </lineage>
</organism>
<dbReference type="SUPFAM" id="SSF51735">
    <property type="entry name" value="NAD(P)-binding Rossmann-fold domains"/>
    <property type="match status" value="1"/>
</dbReference>